<dbReference type="Gene3D" id="1.20.5.110">
    <property type="match status" value="1"/>
</dbReference>
<comment type="similarity">
    <text evidence="2">Belongs to the ATP-dependent AMP-binding enzyme family.</text>
</comment>
<evidence type="ECO:0000256" key="12">
    <source>
        <dbReference type="ARBA" id="ARBA00023136"/>
    </source>
</evidence>
<evidence type="ECO:0000313" key="26">
    <source>
        <dbReference type="EMBL" id="EFN60739.1"/>
    </source>
</evidence>
<reference evidence="26 27" key="1">
    <citation type="journal article" date="2010" name="Science">
        <title>Genomic comparison of the ants Camponotus floridanus and Harpegnathos saltator.</title>
        <authorList>
            <person name="Bonasio R."/>
            <person name="Zhang G."/>
            <person name="Ye C."/>
            <person name="Mutti N.S."/>
            <person name="Fang X."/>
            <person name="Qin N."/>
            <person name="Donahue G."/>
            <person name="Yang P."/>
            <person name="Li Q."/>
            <person name="Li C."/>
            <person name="Zhang P."/>
            <person name="Huang Z."/>
            <person name="Berger S.L."/>
            <person name="Reinberg D."/>
            <person name="Wang J."/>
            <person name="Liebig J."/>
        </authorList>
    </citation>
    <scope>NUCLEOTIDE SEQUENCE [LARGE SCALE GENOMIC DNA]</scope>
    <source>
        <strain evidence="27">C129</strain>
    </source>
</reference>
<dbReference type="AlphaFoldDB" id="E2B0R7"/>
<dbReference type="STRING" id="104421.E2B0R7"/>
<dbReference type="Gene3D" id="3.40.50.12780">
    <property type="entry name" value="N-terminal domain of ligase-like"/>
    <property type="match status" value="1"/>
</dbReference>
<evidence type="ECO:0000256" key="2">
    <source>
        <dbReference type="ARBA" id="ARBA00006432"/>
    </source>
</evidence>
<keyword evidence="6 24" id="KW-0812">Transmembrane</keyword>
<evidence type="ECO:0000259" key="25">
    <source>
        <dbReference type="PROSITE" id="PS50892"/>
    </source>
</evidence>
<evidence type="ECO:0000256" key="9">
    <source>
        <dbReference type="ARBA" id="ARBA00022840"/>
    </source>
</evidence>
<dbReference type="OrthoDB" id="190375at2759"/>
<dbReference type="PROSITE" id="PS00455">
    <property type="entry name" value="AMP_BINDING"/>
    <property type="match status" value="1"/>
</dbReference>
<dbReference type="Pfam" id="PF00501">
    <property type="entry name" value="AMP-binding"/>
    <property type="match status" value="1"/>
</dbReference>
<dbReference type="GO" id="GO:0004467">
    <property type="term" value="F:long-chain fatty acid-CoA ligase activity"/>
    <property type="evidence" value="ECO:0007669"/>
    <property type="project" value="UniProtKB-EC"/>
</dbReference>
<keyword evidence="10 24" id="KW-1133">Transmembrane helix</keyword>
<feature type="compositionally biased region" description="Basic and acidic residues" evidence="23">
    <location>
        <begin position="9"/>
        <end position="22"/>
    </location>
</feature>
<evidence type="ECO:0000256" key="22">
    <source>
        <dbReference type="PROSITE-ProRule" id="PRU00290"/>
    </source>
</evidence>
<gene>
    <name evidence="26" type="ORF">EAG_09378</name>
</gene>
<feature type="domain" description="V-SNARE coiled-coil homology" evidence="25">
    <location>
        <begin position="36"/>
        <end position="96"/>
    </location>
</feature>
<keyword evidence="13" id="KW-0576">Peroxisome</keyword>
<keyword evidence="8" id="KW-0443">Lipid metabolism</keyword>
<dbReference type="InParanoid" id="E2B0R7"/>
<evidence type="ECO:0000256" key="24">
    <source>
        <dbReference type="SAM" id="Phobius"/>
    </source>
</evidence>
<evidence type="ECO:0000256" key="20">
    <source>
        <dbReference type="ARBA" id="ARBA00068795"/>
    </source>
</evidence>
<evidence type="ECO:0000256" key="3">
    <source>
        <dbReference type="ARBA" id="ARBA00022448"/>
    </source>
</evidence>
<comment type="subcellular location">
    <subcellularLocation>
        <location evidence="1">Cell membrane</location>
        <topology evidence="1">Multi-pass membrane protein</topology>
    </subcellularLocation>
    <subcellularLocation>
        <location evidence="17">Peroxisome membrane</location>
    </subcellularLocation>
</comment>
<comment type="function">
    <text evidence="19">Acyl-CoA synthetase required for both the import of long chain fatty acids (LCFAs) (C14-C18) and the activation very long chain fatty acids (VLCFAs) (C20-C26) by esterification of the fatty acids into metabolically active CoA-thioesters for subsequent degradation or incorporation into phospholipids. The transport and fatty acyl-CoA synthetase activities are genetically separable and are thus independent activities. Esterifies VLCFAs in the peroxisome matrix. The VLCFAs are actively transported into peroxisomes by a PXA1-PXA2 heterodimeric transporter in the peroxisomal membrane.</text>
</comment>
<evidence type="ECO:0000256" key="7">
    <source>
        <dbReference type="ARBA" id="ARBA00022741"/>
    </source>
</evidence>
<dbReference type="PANTHER" id="PTHR43107:SF15">
    <property type="entry name" value="FATTY ACID TRANSPORT PROTEIN 3, ISOFORM A"/>
    <property type="match status" value="1"/>
</dbReference>
<evidence type="ECO:0000256" key="23">
    <source>
        <dbReference type="SAM" id="MobiDB-lite"/>
    </source>
</evidence>
<keyword evidence="22" id="KW-0175">Coiled coil</keyword>
<evidence type="ECO:0000256" key="5">
    <source>
        <dbReference type="ARBA" id="ARBA00022598"/>
    </source>
</evidence>
<evidence type="ECO:0000256" key="16">
    <source>
        <dbReference type="ARBA" id="ARBA00041297"/>
    </source>
</evidence>
<dbReference type="InterPro" id="IPR025110">
    <property type="entry name" value="AMP-bd_C"/>
</dbReference>
<comment type="catalytic activity">
    <reaction evidence="15">
        <text>a very long-chain fatty acid + ATP + CoA = a very long-chain fatty acyl-CoA + AMP + diphosphate</text>
        <dbReference type="Rhea" id="RHEA:54536"/>
        <dbReference type="ChEBI" id="CHEBI:30616"/>
        <dbReference type="ChEBI" id="CHEBI:33019"/>
        <dbReference type="ChEBI" id="CHEBI:57287"/>
        <dbReference type="ChEBI" id="CHEBI:58950"/>
        <dbReference type="ChEBI" id="CHEBI:138261"/>
        <dbReference type="ChEBI" id="CHEBI:456215"/>
    </reaction>
    <physiologicalReaction direction="left-to-right" evidence="15">
        <dbReference type="Rhea" id="RHEA:54537"/>
    </physiologicalReaction>
</comment>
<keyword evidence="4" id="KW-1003">Cell membrane</keyword>
<evidence type="ECO:0000256" key="1">
    <source>
        <dbReference type="ARBA" id="ARBA00004651"/>
    </source>
</evidence>
<evidence type="ECO:0000256" key="17">
    <source>
        <dbReference type="ARBA" id="ARBA00046271"/>
    </source>
</evidence>
<evidence type="ECO:0000256" key="14">
    <source>
        <dbReference type="ARBA" id="ARBA00026121"/>
    </source>
</evidence>
<keyword evidence="12 24" id="KW-0472">Membrane</keyword>
<dbReference type="InterPro" id="IPR042855">
    <property type="entry name" value="V_SNARE_CC"/>
</dbReference>
<dbReference type="Proteomes" id="UP000000311">
    <property type="component" value="Unassembled WGS sequence"/>
</dbReference>
<dbReference type="EC" id="6.2.1.3" evidence="14"/>
<dbReference type="EMBL" id="GL444666">
    <property type="protein sequence ID" value="EFN60739.1"/>
    <property type="molecule type" value="Genomic_DNA"/>
</dbReference>
<feature type="region of interest" description="Disordered" evidence="23">
    <location>
        <begin position="1"/>
        <end position="22"/>
    </location>
</feature>
<dbReference type="GO" id="GO:0044539">
    <property type="term" value="P:long-chain fatty acid import into cell"/>
    <property type="evidence" value="ECO:0007669"/>
    <property type="project" value="TreeGrafter"/>
</dbReference>
<dbReference type="GO" id="GO:0005524">
    <property type="term" value="F:ATP binding"/>
    <property type="evidence" value="ECO:0007669"/>
    <property type="project" value="UniProtKB-KW"/>
</dbReference>
<keyword evidence="8" id="KW-0276">Fatty acid metabolism</keyword>
<evidence type="ECO:0000256" key="18">
    <source>
        <dbReference type="ARBA" id="ARBA00048666"/>
    </source>
</evidence>
<dbReference type="InterPro" id="IPR001388">
    <property type="entry name" value="Synaptobrevin-like"/>
</dbReference>
<dbReference type="PRINTS" id="PR00219">
    <property type="entry name" value="SYNAPTOBREVN"/>
</dbReference>
<dbReference type="NCBIfam" id="NF006134">
    <property type="entry name" value="PRK08279.1"/>
    <property type="match status" value="1"/>
</dbReference>
<keyword evidence="7" id="KW-0547">Nucleotide-binding</keyword>
<dbReference type="Pfam" id="PF13193">
    <property type="entry name" value="AMP-binding_C"/>
    <property type="match status" value="1"/>
</dbReference>
<dbReference type="InterPro" id="IPR045851">
    <property type="entry name" value="AMP-bd_C_sf"/>
</dbReference>
<keyword evidence="5" id="KW-0436">Ligase</keyword>
<evidence type="ECO:0000256" key="21">
    <source>
        <dbReference type="ARBA" id="ARBA00078285"/>
    </source>
</evidence>
<dbReference type="GO" id="GO:0005789">
    <property type="term" value="C:endoplasmic reticulum membrane"/>
    <property type="evidence" value="ECO:0007669"/>
    <property type="project" value="TreeGrafter"/>
</dbReference>
<feature type="transmembrane region" description="Helical" evidence="24">
    <location>
        <begin position="98"/>
        <end position="116"/>
    </location>
</feature>
<keyword evidence="27" id="KW-1185">Reference proteome</keyword>
<dbReference type="SUPFAM" id="SSF58038">
    <property type="entry name" value="SNARE fusion complex"/>
    <property type="match status" value="1"/>
</dbReference>
<organism evidence="27">
    <name type="scientific">Camponotus floridanus</name>
    <name type="common">Florida carpenter ant</name>
    <dbReference type="NCBI Taxonomy" id="104421"/>
    <lineage>
        <taxon>Eukaryota</taxon>
        <taxon>Metazoa</taxon>
        <taxon>Ecdysozoa</taxon>
        <taxon>Arthropoda</taxon>
        <taxon>Hexapoda</taxon>
        <taxon>Insecta</taxon>
        <taxon>Pterygota</taxon>
        <taxon>Neoptera</taxon>
        <taxon>Endopterygota</taxon>
        <taxon>Hymenoptera</taxon>
        <taxon>Apocrita</taxon>
        <taxon>Aculeata</taxon>
        <taxon>Formicoidea</taxon>
        <taxon>Formicidae</taxon>
        <taxon>Formicinae</taxon>
        <taxon>Camponotus</taxon>
    </lineage>
</organism>
<dbReference type="InterPro" id="IPR020845">
    <property type="entry name" value="AMP-binding_CS"/>
</dbReference>
<dbReference type="SUPFAM" id="SSF56801">
    <property type="entry name" value="Acetyl-CoA synthetase-like"/>
    <property type="match status" value="1"/>
</dbReference>
<keyword evidence="3" id="KW-0813">Transport</keyword>
<accession>E2B0R7</accession>
<evidence type="ECO:0000256" key="19">
    <source>
        <dbReference type="ARBA" id="ARBA00060276"/>
    </source>
</evidence>
<dbReference type="InterPro" id="IPR042099">
    <property type="entry name" value="ANL_N_sf"/>
</dbReference>
<comment type="catalytic activity">
    <reaction evidence="18">
        <text>tetracosanoate + ATP + CoA = tetracosanoyl-CoA + AMP + diphosphate</text>
        <dbReference type="Rhea" id="RHEA:33639"/>
        <dbReference type="ChEBI" id="CHEBI:30616"/>
        <dbReference type="ChEBI" id="CHEBI:31014"/>
        <dbReference type="ChEBI" id="CHEBI:33019"/>
        <dbReference type="ChEBI" id="CHEBI:57287"/>
        <dbReference type="ChEBI" id="CHEBI:65052"/>
        <dbReference type="ChEBI" id="CHEBI:456215"/>
    </reaction>
    <physiologicalReaction direction="left-to-right" evidence="18">
        <dbReference type="Rhea" id="RHEA:33640"/>
    </physiologicalReaction>
</comment>
<dbReference type="Gene3D" id="3.30.300.30">
    <property type="match status" value="1"/>
</dbReference>
<keyword evidence="11" id="KW-0445">Lipid transport</keyword>
<dbReference type="FunCoup" id="E2B0R7">
    <property type="interactions" value="71"/>
</dbReference>
<protein>
    <recommendedName>
        <fullName evidence="20">Very long-chain fatty acid transport protein</fullName>
        <ecNumber evidence="14">6.2.1.3</ecNumber>
    </recommendedName>
    <alternativeName>
        <fullName evidence="16">Long-chain-fatty-acid--CoA ligase</fullName>
    </alternativeName>
    <alternativeName>
        <fullName evidence="21">Very-long-chain acyl-CoA synthetase</fullName>
    </alternativeName>
</protein>
<dbReference type="InterPro" id="IPR000873">
    <property type="entry name" value="AMP-dep_synth/lig_dom"/>
</dbReference>
<evidence type="ECO:0000256" key="13">
    <source>
        <dbReference type="ARBA" id="ARBA00023140"/>
    </source>
</evidence>
<dbReference type="GO" id="GO:0005778">
    <property type="term" value="C:peroxisomal membrane"/>
    <property type="evidence" value="ECO:0007669"/>
    <property type="project" value="UniProtKB-SubCell"/>
</dbReference>
<evidence type="ECO:0000256" key="4">
    <source>
        <dbReference type="ARBA" id="ARBA00022475"/>
    </source>
</evidence>
<dbReference type="PROSITE" id="PS50892">
    <property type="entry name" value="V_SNARE"/>
    <property type="match status" value="1"/>
</dbReference>
<dbReference type="GO" id="GO:0005324">
    <property type="term" value="F:long-chain fatty acid transmembrane transporter activity"/>
    <property type="evidence" value="ECO:0007669"/>
    <property type="project" value="TreeGrafter"/>
</dbReference>
<dbReference type="GO" id="GO:0016192">
    <property type="term" value="P:vesicle-mediated transport"/>
    <property type="evidence" value="ECO:0007669"/>
    <property type="project" value="InterPro"/>
</dbReference>
<evidence type="ECO:0000256" key="8">
    <source>
        <dbReference type="ARBA" id="ARBA00022832"/>
    </source>
</evidence>
<dbReference type="PANTHER" id="PTHR43107">
    <property type="entry name" value="LONG-CHAIN FATTY ACID TRANSPORT PROTEIN"/>
    <property type="match status" value="1"/>
</dbReference>
<evidence type="ECO:0000256" key="6">
    <source>
        <dbReference type="ARBA" id="ARBA00022692"/>
    </source>
</evidence>
<evidence type="ECO:0000256" key="15">
    <source>
        <dbReference type="ARBA" id="ARBA00036527"/>
    </source>
</evidence>
<evidence type="ECO:0000313" key="27">
    <source>
        <dbReference type="Proteomes" id="UP000000311"/>
    </source>
</evidence>
<dbReference type="GO" id="GO:0005886">
    <property type="term" value="C:plasma membrane"/>
    <property type="evidence" value="ECO:0007669"/>
    <property type="project" value="UniProtKB-SubCell"/>
</dbReference>
<evidence type="ECO:0000256" key="11">
    <source>
        <dbReference type="ARBA" id="ARBA00023055"/>
    </source>
</evidence>
<dbReference type="Pfam" id="PF00957">
    <property type="entry name" value="Synaptobrevin"/>
    <property type="match status" value="1"/>
</dbReference>
<dbReference type="FunFam" id="3.40.50.12780:FF:000019">
    <property type="entry name" value="Long-chain fatty acid transporter"/>
    <property type="match status" value="1"/>
</dbReference>
<keyword evidence="9" id="KW-0067">ATP-binding</keyword>
<sequence length="733" mass="83855">MLSSGKRSLSKEDIKTADKDEKETLLEHDSDYDEEMLFTVKLQIQEVTDIMRDNVQKVMDRGDRLEDLQDASDRLNMAGNEFREAARRAQRKAWLQNVKSRIIIISITVTIVLFIVDSACRFQFWTSWCFTWFSDSEYDVSSLDHSLGAYRFFQINILLWWWEKCEYTVPKLFAKYAAANPKKIAYIFEDKKWTYEELDHFSNRIGRYFRTRSFSHYDCVAVIMENSPEYIGTWLGLTKAGLVAALINTNLRHNMLLHSINAAGCKAIIFGSEFKDAIRDIKNKIPDIELYQWSESDTSVLEETIDLNNGISNIDPAPLIVQLDYGSPRDKLLYVYTSGTTGMPKAAVITNLRYMLITCSVNSLLGLRSNDRLYNSLPLFHTAGGIIGAGQALLRGVTVVLRRRFSVSKFWSDCIHYECTIAIYIGEICRFLLMAPPSQNDRKHKLRLMFGNGLRPQIWESFVKRFGIKQIGEYYGATEGNSNLININNKTGAIGFLPRYVPKDVYPVALLKIDEEGNLLRGTDGLCIPCKPGEPGIFVGKINSKIAINDFVGYTDKKASDQKIIHDVFKKGDRIFNSGDILVMDELGYFYFKDRIGDTFRQWRGENVATSEVEAVISNVIGFKDATVYGVEIPGNEGKAGMVAIYDDKNSLNLEEFADKLKKVLPSYARPRFIRILSELPMTGTYKLKKKDLQQDAFDIKKVKDPIYFLNNDTYVKLTDKYYNDIIKEKIQL</sequence>
<proteinExistence type="inferred from homology"/>
<dbReference type="OMA" id="HARYFLM"/>
<dbReference type="FunFam" id="3.30.300.30:FF:000002">
    <property type="entry name" value="Long-chain fatty acid transport protein 1"/>
    <property type="match status" value="1"/>
</dbReference>
<evidence type="ECO:0000256" key="10">
    <source>
        <dbReference type="ARBA" id="ARBA00022989"/>
    </source>
</evidence>
<name>E2B0R7_CAMFO</name>